<dbReference type="AlphaFoldDB" id="A0A401ZYN9"/>
<dbReference type="PROSITE" id="PS50966">
    <property type="entry name" value="ZF_SWIM"/>
    <property type="match status" value="1"/>
</dbReference>
<accession>A0A401ZYN9</accession>
<keyword evidence="5" id="KW-0863">Zinc-finger</keyword>
<feature type="transmembrane region" description="Helical" evidence="6">
    <location>
        <begin position="198"/>
        <end position="216"/>
    </location>
</feature>
<comment type="caution">
    <text evidence="8">The sequence shown here is derived from an EMBL/GenBank/DDBJ whole genome shotgun (WGS) entry which is preliminary data.</text>
</comment>
<dbReference type="EMBL" id="BIFR01000001">
    <property type="protein sequence ID" value="GCE11961.1"/>
    <property type="molecule type" value="Genomic_DNA"/>
</dbReference>
<keyword evidence="5" id="KW-0862">Zinc</keyword>
<comment type="subcellular location">
    <subcellularLocation>
        <location evidence="1">Membrane</location>
        <topology evidence="1">Multi-pass membrane protein</topology>
    </subcellularLocation>
</comment>
<feature type="domain" description="SWIM-type" evidence="7">
    <location>
        <begin position="285"/>
        <end position="322"/>
    </location>
</feature>
<evidence type="ECO:0000313" key="8">
    <source>
        <dbReference type="EMBL" id="GCE11961.1"/>
    </source>
</evidence>
<protein>
    <recommendedName>
        <fullName evidence="7">SWIM-type domain-containing protein</fullName>
    </recommendedName>
</protein>
<dbReference type="InterPro" id="IPR029095">
    <property type="entry name" value="NarX-like_N"/>
</dbReference>
<organism evidence="8 9">
    <name type="scientific">Tengunoibacter tsumagoiensis</name>
    <dbReference type="NCBI Taxonomy" id="2014871"/>
    <lineage>
        <taxon>Bacteria</taxon>
        <taxon>Bacillati</taxon>
        <taxon>Chloroflexota</taxon>
        <taxon>Ktedonobacteria</taxon>
        <taxon>Ktedonobacterales</taxon>
        <taxon>Dictyobacteraceae</taxon>
        <taxon>Tengunoibacter</taxon>
    </lineage>
</organism>
<sequence>MYRWSQKRHPTRRLTMLYITALSTIALLAVFGQVMIQAALQQQSSDALVINIAGRQRMLSQRLTKAALALAVFTDTQDSQQNSNELQVVALLWQHSQQGLQYGDESLGLPGHNSPAVQHLFATIEPAYQAILRASNTLLTLVKTGGANSQAAPPSTLLPEIRIILANQAPFLIGMDEIVTQYQREAENHVAELKEIEFILFGLTLLVLLLEGLFIFRPAVAQLRQTLIDLIQANERATREEVTRKRAERILALNNALAARQQDAPHARIVAMGHYQVRDKDGNYYNVHQQEIHGQQVFVCECHQYQQQKICAHSLGASALHYISN</sequence>
<name>A0A401ZYN9_9CHLR</name>
<evidence type="ECO:0000256" key="6">
    <source>
        <dbReference type="SAM" id="Phobius"/>
    </source>
</evidence>
<dbReference type="RefSeq" id="WP_126579630.1">
    <property type="nucleotide sequence ID" value="NZ_BIFR01000001.1"/>
</dbReference>
<keyword evidence="4 6" id="KW-0472">Membrane</keyword>
<reference evidence="9" key="1">
    <citation type="submission" date="2018-12" db="EMBL/GenBank/DDBJ databases">
        <title>Tengunoibacter tsumagoiensis gen. nov., sp. nov., Dictyobacter kobayashii sp. nov., D. alpinus sp. nov., and D. joshuensis sp. nov. and description of Dictyobacteraceae fam. nov. within the order Ktedonobacterales isolated from Tengu-no-mugimeshi.</title>
        <authorList>
            <person name="Wang C.M."/>
            <person name="Zheng Y."/>
            <person name="Sakai Y."/>
            <person name="Toyoda A."/>
            <person name="Minakuchi Y."/>
            <person name="Abe K."/>
            <person name="Yokota A."/>
            <person name="Yabe S."/>
        </authorList>
    </citation>
    <scope>NUCLEOTIDE SEQUENCE [LARGE SCALE GENOMIC DNA]</scope>
    <source>
        <strain evidence="9">Uno3</strain>
    </source>
</reference>
<evidence type="ECO:0000256" key="3">
    <source>
        <dbReference type="ARBA" id="ARBA00022989"/>
    </source>
</evidence>
<dbReference type="Pfam" id="PF13675">
    <property type="entry name" value="PilJ"/>
    <property type="match status" value="1"/>
</dbReference>
<keyword evidence="5" id="KW-0479">Metal-binding</keyword>
<proteinExistence type="predicted"/>
<evidence type="ECO:0000256" key="4">
    <source>
        <dbReference type="ARBA" id="ARBA00023136"/>
    </source>
</evidence>
<evidence type="ECO:0000256" key="1">
    <source>
        <dbReference type="ARBA" id="ARBA00004141"/>
    </source>
</evidence>
<keyword evidence="9" id="KW-1185">Reference proteome</keyword>
<evidence type="ECO:0000313" key="9">
    <source>
        <dbReference type="Proteomes" id="UP000287352"/>
    </source>
</evidence>
<gene>
    <name evidence="8" type="ORF">KTT_18200</name>
</gene>
<dbReference type="Proteomes" id="UP000287352">
    <property type="component" value="Unassembled WGS sequence"/>
</dbReference>
<evidence type="ECO:0000256" key="2">
    <source>
        <dbReference type="ARBA" id="ARBA00022692"/>
    </source>
</evidence>
<keyword evidence="3 6" id="KW-1133">Transmembrane helix</keyword>
<dbReference type="OrthoDB" id="9760839at2"/>
<evidence type="ECO:0000259" key="7">
    <source>
        <dbReference type="PROSITE" id="PS50966"/>
    </source>
</evidence>
<dbReference type="InterPro" id="IPR007527">
    <property type="entry name" value="Znf_SWIM"/>
</dbReference>
<evidence type="ECO:0000256" key="5">
    <source>
        <dbReference type="PROSITE-ProRule" id="PRU00325"/>
    </source>
</evidence>
<dbReference type="GO" id="GO:0016020">
    <property type="term" value="C:membrane"/>
    <property type="evidence" value="ECO:0007669"/>
    <property type="project" value="UniProtKB-SubCell"/>
</dbReference>
<dbReference type="GO" id="GO:0008270">
    <property type="term" value="F:zinc ion binding"/>
    <property type="evidence" value="ECO:0007669"/>
    <property type="project" value="UniProtKB-KW"/>
</dbReference>
<keyword evidence="2 6" id="KW-0812">Transmembrane</keyword>